<accession>A0A0F7L375</accession>
<proteinExistence type="predicted"/>
<evidence type="ECO:0000313" key="1">
    <source>
        <dbReference type="EMBL" id="AKH45933.1"/>
    </source>
</evidence>
<reference evidence="1" key="1">
    <citation type="journal article" date="2015" name="Front. Microbiol.">
        <title>Combining genomic sequencing methods to explore viral diversity and reveal potential virus-host interactions.</title>
        <authorList>
            <person name="Chow C.E."/>
            <person name="Winget D.M."/>
            <person name="White R.A.III."/>
            <person name="Hallam S.J."/>
            <person name="Suttle C.A."/>
        </authorList>
    </citation>
    <scope>NUCLEOTIDE SEQUENCE</scope>
    <source>
        <strain evidence="1">Anoxic3_1</strain>
    </source>
</reference>
<name>A0A0F7L375_9VIRU</name>
<reference evidence="1" key="2">
    <citation type="submission" date="2015-03" db="EMBL/GenBank/DDBJ databases">
        <authorList>
            <person name="Chow C.-E.T."/>
            <person name="Winget D.M."/>
            <person name="White R.A.III."/>
            <person name="Hallam S.J."/>
            <person name="Suttle C.A."/>
        </authorList>
    </citation>
    <scope>NUCLEOTIDE SEQUENCE</scope>
    <source>
        <strain evidence="1">Anoxic3_1</strain>
    </source>
</reference>
<protein>
    <submittedName>
        <fullName evidence="1">Uncharacterized protein</fullName>
    </submittedName>
</protein>
<organism evidence="1">
    <name type="scientific">uncultured marine virus</name>
    <dbReference type="NCBI Taxonomy" id="186617"/>
    <lineage>
        <taxon>Viruses</taxon>
        <taxon>environmental samples</taxon>
    </lineage>
</organism>
<dbReference type="EMBL" id="KR029577">
    <property type="protein sequence ID" value="AKH45933.1"/>
    <property type="molecule type" value="Genomic_DNA"/>
</dbReference>
<sequence>MLKDVVDLYLVVPLLKTLTGARCDLVPKPNFLGRTERLRQSVLPVLATLRRIAKCLFFARVRNEQEARKETRD</sequence>